<dbReference type="AlphaFoldDB" id="A0ABD3U4M3"/>
<proteinExistence type="predicted"/>
<dbReference type="EMBL" id="JBJXBP010000002">
    <property type="protein sequence ID" value="KAL3843945.1"/>
    <property type="molecule type" value="Genomic_DNA"/>
</dbReference>
<dbReference type="Proteomes" id="UP001634393">
    <property type="component" value="Unassembled WGS sequence"/>
</dbReference>
<evidence type="ECO:0000313" key="1">
    <source>
        <dbReference type="EMBL" id="KAL3843945.1"/>
    </source>
</evidence>
<evidence type="ECO:0000313" key="2">
    <source>
        <dbReference type="Proteomes" id="UP001634393"/>
    </source>
</evidence>
<sequence length="273" mass="28859">MPPDKFATELARTSRSIVAVFLTLHSSELNPITRSKPILLNTQGFGKNSNVLKSLRFKNMLAWRWSFALRCKGGGGALGELTCCFISGGGHGGGGIPAGALRLDILGNILVVEGVGRVGGGGGEDRGCNCELGGDKMGLELEISEGAAFDTSSDMISEVSLRLTAEALDSINSDEFSNESSPMAHNKEVTPTDARTAAVTLLSLASLELLLMIQSKSVFLWVLICLVCLNGDSAPSPTRDYTINLIEKGCGGLVPLLSHTLQLNQVEGHLDRT</sequence>
<reference evidence="1 2" key="1">
    <citation type="submission" date="2024-12" db="EMBL/GenBank/DDBJ databases">
        <title>The unique morphological basis and parallel evolutionary history of personate flowers in Penstemon.</title>
        <authorList>
            <person name="Depatie T.H."/>
            <person name="Wessinger C.A."/>
        </authorList>
    </citation>
    <scope>NUCLEOTIDE SEQUENCE [LARGE SCALE GENOMIC DNA]</scope>
    <source>
        <strain evidence="1">WTNN_2</strain>
        <tissue evidence="1">Leaf</tissue>
    </source>
</reference>
<gene>
    <name evidence="1" type="ORF">ACJIZ3_001348</name>
</gene>
<protein>
    <submittedName>
        <fullName evidence="1">Uncharacterized protein</fullName>
    </submittedName>
</protein>
<organism evidence="1 2">
    <name type="scientific">Penstemon smallii</name>
    <dbReference type="NCBI Taxonomy" id="265156"/>
    <lineage>
        <taxon>Eukaryota</taxon>
        <taxon>Viridiplantae</taxon>
        <taxon>Streptophyta</taxon>
        <taxon>Embryophyta</taxon>
        <taxon>Tracheophyta</taxon>
        <taxon>Spermatophyta</taxon>
        <taxon>Magnoliopsida</taxon>
        <taxon>eudicotyledons</taxon>
        <taxon>Gunneridae</taxon>
        <taxon>Pentapetalae</taxon>
        <taxon>asterids</taxon>
        <taxon>lamiids</taxon>
        <taxon>Lamiales</taxon>
        <taxon>Plantaginaceae</taxon>
        <taxon>Cheloneae</taxon>
        <taxon>Penstemon</taxon>
    </lineage>
</organism>
<accession>A0ABD3U4M3</accession>
<keyword evidence="2" id="KW-1185">Reference proteome</keyword>
<name>A0ABD3U4M3_9LAMI</name>
<comment type="caution">
    <text evidence="1">The sequence shown here is derived from an EMBL/GenBank/DDBJ whole genome shotgun (WGS) entry which is preliminary data.</text>
</comment>